<keyword evidence="2" id="KW-1185">Reference proteome</keyword>
<protein>
    <submittedName>
        <fullName evidence="1">Extracellular solute-binding protein</fullName>
    </submittedName>
</protein>
<dbReference type="SUPFAM" id="SSF53850">
    <property type="entry name" value="Periplasmic binding protein-like II"/>
    <property type="match status" value="1"/>
</dbReference>
<gene>
    <name evidence="1" type="ORF">ACFSJH_19890</name>
</gene>
<dbReference type="Gene3D" id="3.40.190.10">
    <property type="entry name" value="Periplasmic binding protein-like II"/>
    <property type="match status" value="2"/>
</dbReference>
<dbReference type="RefSeq" id="WP_377775454.1">
    <property type="nucleotide sequence ID" value="NZ_JBHUHO010000049.1"/>
</dbReference>
<accession>A0ABW4YQR0</accession>
<dbReference type="EMBL" id="JBHUHO010000049">
    <property type="protein sequence ID" value="MFD2117981.1"/>
    <property type="molecule type" value="Genomic_DNA"/>
</dbReference>
<proteinExistence type="predicted"/>
<dbReference type="Proteomes" id="UP001597362">
    <property type="component" value="Unassembled WGS sequence"/>
</dbReference>
<reference evidence="2" key="1">
    <citation type="journal article" date="2019" name="Int. J. Syst. Evol. Microbiol.">
        <title>The Global Catalogue of Microorganisms (GCM) 10K type strain sequencing project: providing services to taxonomists for standard genome sequencing and annotation.</title>
        <authorList>
            <consortium name="The Broad Institute Genomics Platform"/>
            <consortium name="The Broad Institute Genome Sequencing Center for Infectious Disease"/>
            <person name="Wu L."/>
            <person name="Ma J."/>
        </authorList>
    </citation>
    <scope>NUCLEOTIDE SEQUENCE [LARGE SCALE GENOMIC DNA]</scope>
    <source>
        <strain evidence="2">GH52</strain>
    </source>
</reference>
<comment type="caution">
    <text evidence="1">The sequence shown here is derived from an EMBL/GenBank/DDBJ whole genome shotgun (WGS) entry which is preliminary data.</text>
</comment>
<name>A0ABW4YQR0_9BACL</name>
<evidence type="ECO:0000313" key="2">
    <source>
        <dbReference type="Proteomes" id="UP001597362"/>
    </source>
</evidence>
<evidence type="ECO:0000313" key="1">
    <source>
        <dbReference type="EMBL" id="MFD2117981.1"/>
    </source>
</evidence>
<dbReference type="Pfam" id="PF01547">
    <property type="entry name" value="SBP_bac_1"/>
    <property type="match status" value="1"/>
</dbReference>
<sequence length="467" mass="52253">MIEGGLVIPLDDLLKTNGPDIANNISSTLDFSRKNWSQGQNKLYFLPAEVQAKPVSYYPDIGMGALIRWEFYKEIGAPEISSPDDLLNVLKQIVDKHSTTEDGKKIYGVSFWSDWGLWQYVFPMFWYKGERTDNSDFMVKQVGAKQYTNMLTDTNSTYWEALKYYYKAKQMGLLDPDALTMKSDDYSAKMTAGQYVSGIVTWAVGEFNNNNAKDGKGFVTIPNTEGFSFSGGVSPAGWVDKTYAITKSSKHPEKAMELLNYLYSYDGARTMHSGVEDVHWMMKDGKPQLTDEAIKLKSEGGDELYKTGIGLDANFIGLGEMVTHPGDGMQLNLFNTPEVYQKGMTALHKDFSDYYKVPYPGKIWEDRLEAGQLTDANTVLKGMTNEEILAENTIALPIVPDDMKKIEARLKDLGAKYAANVILSKNDAEFEENKNKAIVAFKDAGADQYTDWYTKAYAEARVAAGAK</sequence>
<dbReference type="InterPro" id="IPR006059">
    <property type="entry name" value="SBP"/>
</dbReference>
<organism evidence="1 2">
    <name type="scientific">Paenibacillus yanchengensis</name>
    <dbReference type="NCBI Taxonomy" id="2035833"/>
    <lineage>
        <taxon>Bacteria</taxon>
        <taxon>Bacillati</taxon>
        <taxon>Bacillota</taxon>
        <taxon>Bacilli</taxon>
        <taxon>Bacillales</taxon>
        <taxon>Paenibacillaceae</taxon>
        <taxon>Paenibacillus</taxon>
    </lineage>
</organism>